<feature type="repeat" description="ANK" evidence="3">
    <location>
        <begin position="115"/>
        <end position="147"/>
    </location>
</feature>
<dbReference type="GO" id="GO:0005634">
    <property type="term" value="C:nucleus"/>
    <property type="evidence" value="ECO:0007669"/>
    <property type="project" value="TreeGrafter"/>
</dbReference>
<evidence type="ECO:0000313" key="4">
    <source>
        <dbReference type="EMBL" id="KIW96017.1"/>
    </source>
</evidence>
<dbReference type="PROSITE" id="PS50297">
    <property type="entry name" value="ANK_REP_REGION"/>
    <property type="match status" value="1"/>
</dbReference>
<dbReference type="SUPFAM" id="SSF48403">
    <property type="entry name" value="Ankyrin repeat"/>
    <property type="match status" value="1"/>
</dbReference>
<dbReference type="HOGENOM" id="CLU_780748_0_0_1"/>
<dbReference type="InterPro" id="IPR002110">
    <property type="entry name" value="Ankyrin_rpt"/>
</dbReference>
<evidence type="ECO:0000313" key="5">
    <source>
        <dbReference type="Proteomes" id="UP000053789"/>
    </source>
</evidence>
<gene>
    <name evidence="4" type="ORF">Z519_03083</name>
</gene>
<dbReference type="InterPro" id="IPR050745">
    <property type="entry name" value="Multifunctional_regulatory"/>
</dbReference>
<keyword evidence="1" id="KW-0677">Repeat</keyword>
<dbReference type="PROSITE" id="PS50088">
    <property type="entry name" value="ANK_REPEAT"/>
    <property type="match status" value="3"/>
</dbReference>
<sequence>MELLSILATSMGETVLHFAILDGHDGLVSRLLELNVDTSMSARTADSALNMAAFKGQAGIVTQLLEQGTDLELHHEHVGLGYVSSEVHGSGNVILWNKAREGHCDRPRYWSRVEPGREPLHSAACGGHSAVIDIFLQHGSDISSKGLQVETPLHVAASAAEEEVVKVLKSGANISAADKNGDTPLHAAAAKQKSISDALRSRISTQKRVLENSTNSMCVVTPLCHGADPTCENLQSLTPLSVAATAGHEDVVKTLIDCEPSHLQSSAAPAKLLKACARGRSFNILKVVNENLPKDGGFIASVARYFSWCLSIRRPQHGVWLCKPMRILIEVGTDSTYPLHNAVAMEQVEIVDCLL</sequence>
<evidence type="ECO:0000256" key="2">
    <source>
        <dbReference type="ARBA" id="ARBA00023043"/>
    </source>
</evidence>
<accession>A0A0D2GBZ7</accession>
<dbReference type="GO" id="GO:0005737">
    <property type="term" value="C:cytoplasm"/>
    <property type="evidence" value="ECO:0007669"/>
    <property type="project" value="TreeGrafter"/>
</dbReference>
<dbReference type="Gene3D" id="1.25.40.20">
    <property type="entry name" value="Ankyrin repeat-containing domain"/>
    <property type="match status" value="3"/>
</dbReference>
<dbReference type="Pfam" id="PF00023">
    <property type="entry name" value="Ank"/>
    <property type="match status" value="1"/>
</dbReference>
<dbReference type="InterPro" id="IPR036770">
    <property type="entry name" value="Ankyrin_rpt-contain_sf"/>
</dbReference>
<organism evidence="4 5">
    <name type="scientific">Cladophialophora bantiana (strain ATCC 10958 / CBS 173.52 / CDC B-1940 / NIH 8579)</name>
    <name type="common">Xylohypha bantiana</name>
    <dbReference type="NCBI Taxonomy" id="1442370"/>
    <lineage>
        <taxon>Eukaryota</taxon>
        <taxon>Fungi</taxon>
        <taxon>Dikarya</taxon>
        <taxon>Ascomycota</taxon>
        <taxon>Pezizomycotina</taxon>
        <taxon>Eurotiomycetes</taxon>
        <taxon>Chaetothyriomycetidae</taxon>
        <taxon>Chaetothyriales</taxon>
        <taxon>Herpotrichiellaceae</taxon>
        <taxon>Cladophialophora</taxon>
    </lineage>
</organism>
<evidence type="ECO:0000256" key="1">
    <source>
        <dbReference type="ARBA" id="ARBA00022737"/>
    </source>
</evidence>
<keyword evidence="2 3" id="KW-0040">ANK repeat</keyword>
<evidence type="ECO:0000256" key="3">
    <source>
        <dbReference type="PROSITE-ProRule" id="PRU00023"/>
    </source>
</evidence>
<feature type="repeat" description="ANK" evidence="3">
    <location>
        <begin position="44"/>
        <end position="76"/>
    </location>
</feature>
<dbReference type="VEuPathDB" id="FungiDB:Z519_03083"/>
<dbReference type="SMART" id="SM00248">
    <property type="entry name" value="ANK"/>
    <property type="match status" value="6"/>
</dbReference>
<keyword evidence="5" id="KW-1185">Reference proteome</keyword>
<dbReference type="EMBL" id="KN846983">
    <property type="protein sequence ID" value="KIW96017.1"/>
    <property type="molecule type" value="Genomic_DNA"/>
</dbReference>
<protein>
    <submittedName>
        <fullName evidence="4">Uncharacterized protein</fullName>
    </submittedName>
</protein>
<dbReference type="Pfam" id="PF12796">
    <property type="entry name" value="Ank_2"/>
    <property type="match status" value="2"/>
</dbReference>
<reference evidence="4" key="1">
    <citation type="submission" date="2015-01" db="EMBL/GenBank/DDBJ databases">
        <title>The Genome Sequence of Cladophialophora bantiana CBS 173.52.</title>
        <authorList>
            <consortium name="The Broad Institute Genomics Platform"/>
            <person name="Cuomo C."/>
            <person name="de Hoog S."/>
            <person name="Gorbushina A."/>
            <person name="Stielow B."/>
            <person name="Teixiera M."/>
            <person name="Abouelleil A."/>
            <person name="Chapman S.B."/>
            <person name="Priest M."/>
            <person name="Young S.K."/>
            <person name="Wortman J."/>
            <person name="Nusbaum C."/>
            <person name="Birren B."/>
        </authorList>
    </citation>
    <scope>NUCLEOTIDE SEQUENCE [LARGE SCALE GENOMIC DNA]</scope>
    <source>
        <strain evidence="4">CBS 173.52</strain>
    </source>
</reference>
<dbReference type="AlphaFoldDB" id="A0A0D2GBZ7"/>
<dbReference type="OrthoDB" id="20872at2759"/>
<dbReference type="RefSeq" id="XP_016622686.1">
    <property type="nucleotide sequence ID" value="XM_016760836.1"/>
</dbReference>
<dbReference type="PANTHER" id="PTHR24189:SF71">
    <property type="entry name" value="ANKYRIN REPEAT DOMAIN 39"/>
    <property type="match status" value="1"/>
</dbReference>
<proteinExistence type="predicted"/>
<dbReference type="PANTHER" id="PTHR24189">
    <property type="entry name" value="MYOTROPHIN"/>
    <property type="match status" value="1"/>
</dbReference>
<dbReference type="GeneID" id="27696011"/>
<dbReference type="Proteomes" id="UP000053789">
    <property type="component" value="Unassembled WGS sequence"/>
</dbReference>
<feature type="repeat" description="ANK" evidence="3">
    <location>
        <begin position="11"/>
        <end position="43"/>
    </location>
</feature>
<name>A0A0D2GBZ7_CLAB1</name>